<name>M1N2Y4_BARAA</name>
<evidence type="ECO:0000256" key="7">
    <source>
        <dbReference type="ARBA" id="ARBA00023114"/>
    </source>
</evidence>
<keyword evidence="7 11" id="KW-0626">Porin</keyword>
<keyword evidence="2 11" id="KW-0813">Transport</keyword>
<comment type="domain">
    <text evidence="11">Consists of 16-stranded beta-barrel sheets, with large surface-exposed loops, that form a transmembrane pore at the center of each barrel. The pore is partially ocluded by a peptide loop that folds into the pore lumen.</text>
</comment>
<feature type="compositionally biased region" description="Acidic residues" evidence="12">
    <location>
        <begin position="125"/>
        <end position="134"/>
    </location>
</feature>
<evidence type="ECO:0000313" key="14">
    <source>
        <dbReference type="Proteomes" id="UP000011729"/>
    </source>
</evidence>
<keyword evidence="3 11" id="KW-1134">Transmembrane beta strand</keyword>
<keyword evidence="5 11" id="KW-0732">Signal</keyword>
<evidence type="ECO:0000256" key="4">
    <source>
        <dbReference type="ARBA" id="ARBA00022692"/>
    </source>
</evidence>
<keyword evidence="8 11" id="KW-0472">Membrane</keyword>
<dbReference type="GO" id="GO:0046930">
    <property type="term" value="C:pore complex"/>
    <property type="evidence" value="ECO:0007669"/>
    <property type="project" value="UniProtKB-KW"/>
</dbReference>
<protein>
    <recommendedName>
        <fullName evidence="11">Porin</fullName>
    </recommendedName>
</protein>
<dbReference type="eggNOG" id="COG3637">
    <property type="taxonomic scope" value="Bacteria"/>
</dbReference>
<evidence type="ECO:0000256" key="5">
    <source>
        <dbReference type="ARBA" id="ARBA00022729"/>
    </source>
</evidence>
<dbReference type="PANTHER" id="PTHR34001:SF3">
    <property type="entry name" value="BLL7405 PROTEIN"/>
    <property type="match status" value="1"/>
</dbReference>
<dbReference type="EMBL" id="CP003123">
    <property type="protein sequence ID" value="AGF74279.1"/>
    <property type="molecule type" value="Genomic_DNA"/>
</dbReference>
<dbReference type="Pfam" id="PF02530">
    <property type="entry name" value="Porin_2"/>
    <property type="match status" value="1"/>
</dbReference>
<evidence type="ECO:0000256" key="1">
    <source>
        <dbReference type="ARBA" id="ARBA00009521"/>
    </source>
</evidence>
<gene>
    <name evidence="13" type="primary">hbp6</name>
    <name evidence="13" type="ordered locus">BAnh1_03980</name>
</gene>
<dbReference type="PANTHER" id="PTHR34001">
    <property type="entry name" value="BLL7405 PROTEIN"/>
    <property type="match status" value="1"/>
</dbReference>
<keyword evidence="6 11" id="KW-0406">Ion transport</keyword>
<dbReference type="SUPFAM" id="SSF56925">
    <property type="entry name" value="OMPA-like"/>
    <property type="match status" value="1"/>
</dbReference>
<proteinExistence type="inferred from homology"/>
<evidence type="ECO:0000256" key="2">
    <source>
        <dbReference type="ARBA" id="ARBA00022448"/>
    </source>
</evidence>
<comment type="function">
    <text evidence="11">Forms passive diffusion pores that allow small molecular weight hydrophilic materials across the outer membrane.</text>
</comment>
<dbReference type="STRING" id="1094489.BAnh1_03980"/>
<dbReference type="RefSeq" id="WP_015397787.1">
    <property type="nucleotide sequence ID" value="NC_020300.1"/>
</dbReference>
<dbReference type="GO" id="GO:0015288">
    <property type="term" value="F:porin activity"/>
    <property type="evidence" value="ECO:0007669"/>
    <property type="project" value="UniProtKB-KW"/>
</dbReference>
<evidence type="ECO:0000256" key="12">
    <source>
        <dbReference type="SAM" id="MobiDB-lite"/>
    </source>
</evidence>
<evidence type="ECO:0000256" key="11">
    <source>
        <dbReference type="RuleBase" id="RU364005"/>
    </source>
</evidence>
<comment type="similarity">
    <text evidence="10">Belongs to the Omp25/RopB family.</text>
</comment>
<dbReference type="GO" id="GO:0009279">
    <property type="term" value="C:cell outer membrane"/>
    <property type="evidence" value="ECO:0007669"/>
    <property type="project" value="UniProtKB-SubCell"/>
</dbReference>
<dbReference type="InterPro" id="IPR011250">
    <property type="entry name" value="OMP/PagP_B-barrel"/>
</dbReference>
<dbReference type="PATRIC" id="fig|1094489.3.peg.494"/>
<evidence type="ECO:0000256" key="10">
    <source>
        <dbReference type="ARBA" id="ARBA00038306"/>
    </source>
</evidence>
<reference evidence="13 14" key="1">
    <citation type="journal article" date="2013" name="PLoS Genet.">
        <title>A gene transfer agent and a dynamic repertoire of secretion systems hold the keys to the explosive radiation of the emerging pathogen Bartonella.</title>
        <authorList>
            <person name="Guy L."/>
            <person name="Nystedt B."/>
            <person name="Toft C."/>
            <person name="Zaremba-Niedzwiedzka K."/>
            <person name="Berglund E.C."/>
            <person name="Granberg F."/>
            <person name="Naslund K."/>
            <person name="Eriksson A.S."/>
            <person name="Andersson S.G."/>
        </authorList>
    </citation>
    <scope>NUCLEOTIDE SEQUENCE [LARGE SCALE GENOMIC DNA]</scope>
    <source>
        <strain evidence="13 14">Aust/NH1</strain>
    </source>
</reference>
<feature type="region of interest" description="Disordered" evidence="12">
    <location>
        <begin position="124"/>
        <end position="166"/>
    </location>
</feature>
<evidence type="ECO:0000256" key="9">
    <source>
        <dbReference type="ARBA" id="ARBA00023237"/>
    </source>
</evidence>
<organism evidence="13 14">
    <name type="scientific">Bartonella australis (strain Aust/NH1)</name>
    <dbReference type="NCBI Taxonomy" id="1094489"/>
    <lineage>
        <taxon>Bacteria</taxon>
        <taxon>Pseudomonadati</taxon>
        <taxon>Pseudomonadota</taxon>
        <taxon>Alphaproteobacteria</taxon>
        <taxon>Hyphomicrobiales</taxon>
        <taxon>Bartonellaceae</taxon>
        <taxon>Bartonella</taxon>
    </lineage>
</organism>
<comment type="similarity">
    <text evidence="1 11">Belongs to the alphaproteobacteria porin family.</text>
</comment>
<dbReference type="InterPro" id="IPR003684">
    <property type="entry name" value="Porin_alphabac"/>
</dbReference>
<keyword evidence="4 11" id="KW-0812">Transmembrane</keyword>
<dbReference type="Proteomes" id="UP000011729">
    <property type="component" value="Chromosome"/>
</dbReference>
<dbReference type="InterPro" id="IPR051692">
    <property type="entry name" value="OMP-like"/>
</dbReference>
<keyword evidence="14" id="KW-1185">Reference proteome</keyword>
<evidence type="ECO:0000313" key="13">
    <source>
        <dbReference type="EMBL" id="AGF74279.1"/>
    </source>
</evidence>
<evidence type="ECO:0000256" key="3">
    <source>
        <dbReference type="ARBA" id="ARBA00022452"/>
    </source>
</evidence>
<evidence type="ECO:0000256" key="6">
    <source>
        <dbReference type="ARBA" id="ARBA00023065"/>
    </source>
</evidence>
<dbReference type="KEGG" id="baus:BAnh1_03980"/>
<evidence type="ECO:0000256" key="8">
    <source>
        <dbReference type="ARBA" id="ARBA00023136"/>
    </source>
</evidence>
<dbReference type="AlphaFoldDB" id="M1N2Y4"/>
<comment type="subcellular location">
    <subcellularLocation>
        <location evidence="11">Cell outer membrane</location>
        <topology evidence="11">Multi-pass membrane protein</topology>
    </subcellularLocation>
</comment>
<dbReference type="Gene3D" id="2.40.160.20">
    <property type="match status" value="1"/>
</dbReference>
<sequence>MITRCLMTVPILAMLSVSAVQAADVAAPKNLTLIVPVPDFSWTGSYIGGQIGCFSGKTVLNYLDDDVPGGRWVELDKELTPKLSGFAGGFFAGSNIALGNGLVLGIDTDAVWFNKKDTKTLFTDWGEDGDENGDGQELSVGSGLNLGPYEELDTGPDSSADEDKGSHDQLMEVVHVERSARGQDKGGGKTVTTDYTLEQKWSGATRIRVGFVTGRIMPYIAGGVAYTQLHGIYSETVEKKDVNPQSYNLEDDKKTMVGYTLGGGLDYAVTDNIILRAEYRYSDFGKKKFAQDRIKIHYRADDFRVGMSYKF</sequence>
<dbReference type="HOGENOM" id="CLU_037100_4_2_5"/>
<feature type="chain" id="PRO_5041019963" description="Porin" evidence="11">
    <location>
        <begin position="23"/>
        <end position="311"/>
    </location>
</feature>
<feature type="signal peptide" evidence="11">
    <location>
        <begin position="1"/>
        <end position="22"/>
    </location>
</feature>
<keyword evidence="9 11" id="KW-0998">Cell outer membrane</keyword>
<accession>M1N2Y4</accession>
<dbReference type="OrthoDB" id="9815357at2"/>
<dbReference type="GO" id="GO:0006811">
    <property type="term" value="P:monoatomic ion transport"/>
    <property type="evidence" value="ECO:0007669"/>
    <property type="project" value="UniProtKB-KW"/>
</dbReference>